<evidence type="ECO:0000313" key="2">
    <source>
        <dbReference type="EMBL" id="KAK7266154.1"/>
    </source>
</evidence>
<reference evidence="2 3" key="1">
    <citation type="submission" date="2024-01" db="EMBL/GenBank/DDBJ databases">
        <title>The genomes of 5 underutilized Papilionoideae crops provide insights into root nodulation and disease resistanc.</title>
        <authorList>
            <person name="Yuan L."/>
        </authorList>
    </citation>
    <scope>NUCLEOTIDE SEQUENCE [LARGE SCALE GENOMIC DNA]</scope>
    <source>
        <strain evidence="2">ZHUSHIDOU_FW_LH</strain>
        <tissue evidence="2">Leaf</tissue>
    </source>
</reference>
<keyword evidence="3" id="KW-1185">Reference proteome</keyword>
<feature type="region of interest" description="Disordered" evidence="1">
    <location>
        <begin position="49"/>
        <end position="111"/>
    </location>
</feature>
<feature type="compositionally biased region" description="Polar residues" evidence="1">
    <location>
        <begin position="23"/>
        <end position="33"/>
    </location>
</feature>
<dbReference type="AlphaFoldDB" id="A0AAN9I5V8"/>
<name>A0AAN9I5V8_CROPI</name>
<gene>
    <name evidence="2" type="ORF">RIF29_18796</name>
</gene>
<dbReference type="EMBL" id="JAYWIO010000004">
    <property type="protein sequence ID" value="KAK7266154.1"/>
    <property type="molecule type" value="Genomic_DNA"/>
</dbReference>
<evidence type="ECO:0000313" key="3">
    <source>
        <dbReference type="Proteomes" id="UP001372338"/>
    </source>
</evidence>
<protein>
    <submittedName>
        <fullName evidence="2">Uncharacterized protein</fullName>
    </submittedName>
</protein>
<feature type="region of interest" description="Disordered" evidence="1">
    <location>
        <begin position="23"/>
        <end position="42"/>
    </location>
</feature>
<organism evidence="2 3">
    <name type="scientific">Crotalaria pallida</name>
    <name type="common">Smooth rattlebox</name>
    <name type="synonym">Crotalaria striata</name>
    <dbReference type="NCBI Taxonomy" id="3830"/>
    <lineage>
        <taxon>Eukaryota</taxon>
        <taxon>Viridiplantae</taxon>
        <taxon>Streptophyta</taxon>
        <taxon>Embryophyta</taxon>
        <taxon>Tracheophyta</taxon>
        <taxon>Spermatophyta</taxon>
        <taxon>Magnoliopsida</taxon>
        <taxon>eudicotyledons</taxon>
        <taxon>Gunneridae</taxon>
        <taxon>Pentapetalae</taxon>
        <taxon>rosids</taxon>
        <taxon>fabids</taxon>
        <taxon>Fabales</taxon>
        <taxon>Fabaceae</taxon>
        <taxon>Papilionoideae</taxon>
        <taxon>50 kb inversion clade</taxon>
        <taxon>genistoids sensu lato</taxon>
        <taxon>core genistoids</taxon>
        <taxon>Crotalarieae</taxon>
        <taxon>Crotalaria</taxon>
    </lineage>
</organism>
<proteinExistence type="predicted"/>
<sequence>MPHSLSTLSHRRRRTFLLRFYHSTTPLPGSSSTKPPPYHLHCCSQNPNVPFLHRRKPPPPSPEAAPATAQDGVPIAEASLQSRSYSGGSISSLLRRVASEEGIGNTRGRLR</sequence>
<comment type="caution">
    <text evidence="2">The sequence shown here is derived from an EMBL/GenBank/DDBJ whole genome shotgun (WGS) entry which is preliminary data.</text>
</comment>
<feature type="compositionally biased region" description="Low complexity" evidence="1">
    <location>
        <begin position="79"/>
        <end position="96"/>
    </location>
</feature>
<dbReference type="Proteomes" id="UP001372338">
    <property type="component" value="Unassembled WGS sequence"/>
</dbReference>
<accession>A0AAN9I5V8</accession>
<evidence type="ECO:0000256" key="1">
    <source>
        <dbReference type="SAM" id="MobiDB-lite"/>
    </source>
</evidence>